<feature type="region of interest" description="Disordered" evidence="1">
    <location>
        <begin position="250"/>
        <end position="282"/>
    </location>
</feature>
<dbReference type="AlphaFoldDB" id="W2S1T4"/>
<dbReference type="Pfam" id="PF00788">
    <property type="entry name" value="RA"/>
    <property type="match status" value="1"/>
</dbReference>
<dbReference type="GO" id="GO:0007165">
    <property type="term" value="P:signal transduction"/>
    <property type="evidence" value="ECO:0007669"/>
    <property type="project" value="InterPro"/>
</dbReference>
<dbReference type="PROSITE" id="PS50105">
    <property type="entry name" value="SAM_DOMAIN"/>
    <property type="match status" value="1"/>
</dbReference>
<dbReference type="PROSITE" id="PS50200">
    <property type="entry name" value="RA"/>
    <property type="match status" value="1"/>
</dbReference>
<dbReference type="InterPro" id="IPR013761">
    <property type="entry name" value="SAM/pointed_sf"/>
</dbReference>
<feature type="compositionally biased region" description="Pro residues" evidence="1">
    <location>
        <begin position="307"/>
        <end position="319"/>
    </location>
</feature>
<reference evidence="4 5" key="1">
    <citation type="submission" date="2013-03" db="EMBL/GenBank/DDBJ databases">
        <title>The Genome Sequence of Phialophora europaea CBS 101466.</title>
        <authorList>
            <consortium name="The Broad Institute Genomics Platform"/>
            <person name="Cuomo C."/>
            <person name="de Hoog S."/>
            <person name="Gorbushina A."/>
            <person name="Walker B."/>
            <person name="Young S.K."/>
            <person name="Zeng Q."/>
            <person name="Gargeya S."/>
            <person name="Fitzgerald M."/>
            <person name="Haas B."/>
            <person name="Abouelleil A."/>
            <person name="Allen A.W."/>
            <person name="Alvarado L."/>
            <person name="Arachchi H.M."/>
            <person name="Berlin A.M."/>
            <person name="Chapman S.B."/>
            <person name="Gainer-Dewar J."/>
            <person name="Goldberg J."/>
            <person name="Griggs A."/>
            <person name="Gujja S."/>
            <person name="Hansen M."/>
            <person name="Howarth C."/>
            <person name="Imamovic A."/>
            <person name="Ireland A."/>
            <person name="Larimer J."/>
            <person name="McCowan C."/>
            <person name="Murphy C."/>
            <person name="Pearson M."/>
            <person name="Poon T.W."/>
            <person name="Priest M."/>
            <person name="Roberts A."/>
            <person name="Saif S."/>
            <person name="Shea T."/>
            <person name="Sisk P."/>
            <person name="Sykes S."/>
            <person name="Wortman J."/>
            <person name="Nusbaum C."/>
            <person name="Birren B."/>
        </authorList>
    </citation>
    <scope>NUCLEOTIDE SEQUENCE [LARGE SCALE GENOMIC DNA]</scope>
    <source>
        <strain evidence="4 5">CBS 101466</strain>
    </source>
</reference>
<evidence type="ECO:0000313" key="5">
    <source>
        <dbReference type="Proteomes" id="UP000030752"/>
    </source>
</evidence>
<feature type="domain" description="Ras-associating" evidence="3">
    <location>
        <begin position="408"/>
        <end position="481"/>
    </location>
</feature>
<evidence type="ECO:0008006" key="6">
    <source>
        <dbReference type="Google" id="ProtNLM"/>
    </source>
</evidence>
<accession>W2S1T4</accession>
<organism evidence="4 5">
    <name type="scientific">Cyphellophora europaea (strain CBS 101466)</name>
    <name type="common">Phialophora europaea</name>
    <dbReference type="NCBI Taxonomy" id="1220924"/>
    <lineage>
        <taxon>Eukaryota</taxon>
        <taxon>Fungi</taxon>
        <taxon>Dikarya</taxon>
        <taxon>Ascomycota</taxon>
        <taxon>Pezizomycotina</taxon>
        <taxon>Eurotiomycetes</taxon>
        <taxon>Chaetothyriomycetidae</taxon>
        <taxon>Chaetothyriales</taxon>
        <taxon>Cyphellophoraceae</taxon>
        <taxon>Cyphellophora</taxon>
    </lineage>
</organism>
<dbReference type="eggNOG" id="ENOG502QQYX">
    <property type="taxonomic scope" value="Eukaryota"/>
</dbReference>
<feature type="region of interest" description="Disordered" evidence="1">
    <location>
        <begin position="295"/>
        <end position="400"/>
    </location>
</feature>
<dbReference type="Gene3D" id="3.10.20.90">
    <property type="entry name" value="Phosphatidylinositol 3-kinase Catalytic Subunit, Chain A, domain 1"/>
    <property type="match status" value="1"/>
</dbReference>
<feature type="compositionally biased region" description="Polar residues" evidence="1">
    <location>
        <begin position="256"/>
        <end position="266"/>
    </location>
</feature>
<dbReference type="SUPFAM" id="SSF47769">
    <property type="entry name" value="SAM/Pointed domain"/>
    <property type="match status" value="1"/>
</dbReference>
<dbReference type="STRING" id="1220924.W2S1T4"/>
<dbReference type="InterPro" id="IPR029071">
    <property type="entry name" value="Ubiquitin-like_domsf"/>
</dbReference>
<dbReference type="EMBL" id="KB822719">
    <property type="protein sequence ID" value="ETN41899.1"/>
    <property type="molecule type" value="Genomic_DNA"/>
</dbReference>
<feature type="compositionally biased region" description="Polar residues" evidence="1">
    <location>
        <begin position="22"/>
        <end position="48"/>
    </location>
</feature>
<dbReference type="InterPro" id="IPR000159">
    <property type="entry name" value="RA_dom"/>
</dbReference>
<feature type="region of interest" description="Disordered" evidence="1">
    <location>
        <begin position="204"/>
        <end position="224"/>
    </location>
</feature>
<dbReference type="HOGENOM" id="CLU_021546_0_0_1"/>
<dbReference type="GeneID" id="19971177"/>
<keyword evidence="5" id="KW-1185">Reference proteome</keyword>
<protein>
    <recommendedName>
        <fullName evidence="6">Protein kinase regulator Ste50</fullName>
    </recommendedName>
</protein>
<dbReference type="Gene3D" id="1.10.150.50">
    <property type="entry name" value="Transcription Factor, Ets-1"/>
    <property type="match status" value="1"/>
</dbReference>
<dbReference type="PANTHER" id="PTHR46829">
    <property type="entry name" value="STERILE ALPHA MOTIF DOMAIN-CONTAINING PROTEIN 15"/>
    <property type="match status" value="1"/>
</dbReference>
<evidence type="ECO:0000256" key="1">
    <source>
        <dbReference type="SAM" id="MobiDB-lite"/>
    </source>
</evidence>
<dbReference type="SMART" id="SM00314">
    <property type="entry name" value="RA"/>
    <property type="match status" value="1"/>
</dbReference>
<evidence type="ECO:0000313" key="4">
    <source>
        <dbReference type="EMBL" id="ETN41899.1"/>
    </source>
</evidence>
<feature type="domain" description="SAM" evidence="2">
    <location>
        <begin position="66"/>
        <end position="129"/>
    </location>
</feature>
<dbReference type="PANTHER" id="PTHR46829:SF1">
    <property type="entry name" value="STERILE ALPHA MOTIF DOMAIN-CONTAINING PROTEIN 15"/>
    <property type="match status" value="1"/>
</dbReference>
<dbReference type="RefSeq" id="XP_008716408.1">
    <property type="nucleotide sequence ID" value="XM_008718186.1"/>
</dbReference>
<dbReference type="Proteomes" id="UP000030752">
    <property type="component" value="Unassembled WGS sequence"/>
</dbReference>
<dbReference type="InterPro" id="IPR001660">
    <property type="entry name" value="SAM"/>
</dbReference>
<sequence length="526" mass="56314">MAFPNGTGYADSDADDEYERSVMTSPTALHTDSETSSELPSNEHTPTTFDPPADDRGLPRSIITEWTPEECAQFVASLNLRQYCDAFIEHGIVGEALVALKHDELKEMGIASVGHRLTILKQVYELKIEQDVTVEPDDYVPLSAEANPRFEMATKEDIARIARSIIKLRDDRITQTEAQLTRLADDYRKLRQEMLPLFKQAKERSEPLPYAPHMPQVAPSPELHQTEISPPVMTASQPEKTSLTRTFSKKLGLGSTPKSHSPTHVPSTIHEDKQSNGLNPSAAATAASNSLTAGMSGGSYPASSPGIPSPTSPMPPYQPLAPRSYQRDGAASATPFHDDSSRAYTAPPYEPPSSAKSATSGGGKSTPGSAPAREQSSSAPPGGQAQSAGPGASREGGGGQEAPQIEIFKSFKVSLEDPCWKVLPAALNKYNIHADWRHYALYIVYGDQERSVGLDEKPLALFKDLDREGKKPMFMLRKLANPIVTGPGMGGGTLPDSGGGRSGAISSAASVRTMGASLRDPPGGVI</sequence>
<dbReference type="Pfam" id="PF07647">
    <property type="entry name" value="SAM_2"/>
    <property type="match status" value="1"/>
</dbReference>
<dbReference type="InParanoid" id="W2S1T4"/>
<proteinExistence type="predicted"/>
<dbReference type="CDD" id="cd09533">
    <property type="entry name" value="SAM_Ste50-like_fungal"/>
    <property type="match status" value="1"/>
</dbReference>
<feature type="region of interest" description="Disordered" evidence="1">
    <location>
        <begin position="1"/>
        <end position="59"/>
    </location>
</feature>
<dbReference type="CDD" id="cd01786">
    <property type="entry name" value="RA_STE50"/>
    <property type="match status" value="1"/>
</dbReference>
<gene>
    <name evidence="4" type="ORF">HMPREF1541_03838</name>
</gene>
<dbReference type="SUPFAM" id="SSF54236">
    <property type="entry name" value="Ubiquitin-like"/>
    <property type="match status" value="1"/>
</dbReference>
<feature type="compositionally biased region" description="Low complexity" evidence="1">
    <location>
        <begin position="366"/>
        <end position="393"/>
    </location>
</feature>
<evidence type="ECO:0000259" key="3">
    <source>
        <dbReference type="PROSITE" id="PS50200"/>
    </source>
</evidence>
<dbReference type="OrthoDB" id="445896at2759"/>
<evidence type="ECO:0000259" key="2">
    <source>
        <dbReference type="PROSITE" id="PS50105"/>
    </source>
</evidence>
<dbReference type="VEuPathDB" id="FungiDB:HMPREF1541_03838"/>
<name>W2S1T4_CYPE1</name>
<dbReference type="SMART" id="SM00454">
    <property type="entry name" value="SAM"/>
    <property type="match status" value="1"/>
</dbReference>